<evidence type="ECO:0000313" key="3">
    <source>
        <dbReference type="Proteomes" id="UP001162741"/>
    </source>
</evidence>
<evidence type="ECO:0000256" key="1">
    <source>
        <dbReference type="SAM" id="SignalP"/>
    </source>
</evidence>
<proteinExistence type="predicted"/>
<keyword evidence="3" id="KW-1185">Reference proteome</keyword>
<keyword evidence="1" id="KW-0732">Signal</keyword>
<sequence length="97" mass="10542">MKRSLIVMRMFAFSFMAVTALSAFVTVNESEPLKCEKRGGTDKPDMVQQLNECTVQQSSGTGITLLKGVQCKCKTPPSGYAGTKGCDNAWETVCQPE</sequence>
<protein>
    <submittedName>
        <fullName evidence="2">Uncharacterized protein</fullName>
    </submittedName>
</protein>
<evidence type="ECO:0000313" key="2">
    <source>
        <dbReference type="EMBL" id="UYQ95264.1"/>
    </source>
</evidence>
<accession>A0ABY6JAE3</accession>
<feature type="signal peptide" evidence="1">
    <location>
        <begin position="1"/>
        <end position="19"/>
    </location>
</feature>
<reference evidence="2" key="1">
    <citation type="submission" date="2022-10" db="EMBL/GenBank/DDBJ databases">
        <title>Chitinophaga sp. nov., isolated from soil.</title>
        <authorList>
            <person name="Jeon C.O."/>
        </authorList>
    </citation>
    <scope>NUCLEOTIDE SEQUENCE</scope>
    <source>
        <strain evidence="2">R8</strain>
    </source>
</reference>
<name>A0ABY6JAE3_9BACT</name>
<feature type="chain" id="PRO_5045936590" evidence="1">
    <location>
        <begin position="20"/>
        <end position="97"/>
    </location>
</feature>
<dbReference type="Proteomes" id="UP001162741">
    <property type="component" value="Chromosome"/>
</dbReference>
<dbReference type="EMBL" id="CP107006">
    <property type="protein sequence ID" value="UYQ95264.1"/>
    <property type="molecule type" value="Genomic_DNA"/>
</dbReference>
<organism evidence="2 3">
    <name type="scientific">Chitinophaga horti</name>
    <dbReference type="NCBI Taxonomy" id="2920382"/>
    <lineage>
        <taxon>Bacteria</taxon>
        <taxon>Pseudomonadati</taxon>
        <taxon>Bacteroidota</taxon>
        <taxon>Chitinophagia</taxon>
        <taxon>Chitinophagales</taxon>
        <taxon>Chitinophagaceae</taxon>
        <taxon>Chitinophaga</taxon>
    </lineage>
</organism>
<gene>
    <name evidence="2" type="ORF">MKQ68_09160</name>
</gene>
<dbReference type="RefSeq" id="WP_264283032.1">
    <property type="nucleotide sequence ID" value="NZ_CP107006.1"/>
</dbReference>